<reference evidence="2" key="1">
    <citation type="submission" date="2025-05" db="UniProtKB">
        <authorList>
            <consortium name="RefSeq"/>
        </authorList>
    </citation>
    <scope>NUCLEOTIDE SEQUENCE [LARGE SCALE GENOMIC DNA]</scope>
</reference>
<keyword evidence="2" id="KW-1185">Reference proteome</keyword>
<dbReference type="SMART" id="SM00368">
    <property type="entry name" value="LRR_RI"/>
    <property type="match status" value="4"/>
</dbReference>
<accession>A0ABM4B7Q7</accession>
<feature type="compositionally biased region" description="Low complexity" evidence="1">
    <location>
        <begin position="18"/>
        <end position="30"/>
    </location>
</feature>
<reference evidence="3" key="2">
    <citation type="submission" date="2025-08" db="UniProtKB">
        <authorList>
            <consortium name="RefSeq"/>
        </authorList>
    </citation>
    <scope>IDENTIFICATION</scope>
</reference>
<feature type="compositionally biased region" description="Basic and acidic residues" evidence="1">
    <location>
        <begin position="1"/>
        <end position="10"/>
    </location>
</feature>
<dbReference type="RefSeq" id="XP_065644891.1">
    <property type="nucleotide sequence ID" value="XM_065788819.1"/>
</dbReference>
<dbReference type="PROSITE" id="PS51450">
    <property type="entry name" value="LRR"/>
    <property type="match status" value="1"/>
</dbReference>
<feature type="compositionally biased region" description="Basic and acidic residues" evidence="1">
    <location>
        <begin position="334"/>
        <end position="350"/>
    </location>
</feature>
<dbReference type="Pfam" id="PF13516">
    <property type="entry name" value="LRR_6"/>
    <property type="match status" value="3"/>
</dbReference>
<name>A0ABM4B7Q7_HYDVU</name>
<evidence type="ECO:0000313" key="2">
    <source>
        <dbReference type="Proteomes" id="UP001652625"/>
    </source>
</evidence>
<evidence type="ECO:0000256" key="1">
    <source>
        <dbReference type="SAM" id="MobiDB-lite"/>
    </source>
</evidence>
<sequence>MAKKNLDKSGKVPAPAISTTSAQQAPTTQPLSTQEPKIYNKILSSDEKRALFEKYQPNGNFEKDFTELCFLLDLPSVCSTLDSTHFSSKSVAIADISKNREDKKLILPQDVNSSGMISDKNKKLKVDITVEDDGGKKVLKELHVRGWKLDKKFVTILTATIPDLEKINLIDLWNTGLDDHTLNDLAVCLNTLTSLRTLRLDGNNNISNQRFDMFITEKSVLQNLSLRSCHLDDSAAKLISDALLINKSLLTLNLCFNKITDIGGSYIAKALRMNRSLLSLNLASNNISDDGALSLSQSLSTFPLTHEQVVARRMLLSSFSSDDLAVSPSSSISTEHDQSSRSFSKQEDKKKIKKKTPVKDSIKRGSSSIDASKNPKTSKNKSAKTDHLVKTPQPDVEDLYEFKNPLLEKVNSINKELWIPGNRSLIILNLSRNKITDIGLVSLLEAIKYQAAIAQEMNKNVTHGLMRLSLQGNSFDNNHPDYLQLQQLMKTRDPFYVQSTRDSKS</sequence>
<dbReference type="Gene3D" id="3.80.10.10">
    <property type="entry name" value="Ribonuclease Inhibitor"/>
    <property type="match status" value="2"/>
</dbReference>
<feature type="region of interest" description="Disordered" evidence="1">
    <location>
        <begin position="1"/>
        <end position="36"/>
    </location>
</feature>
<dbReference type="Proteomes" id="UP001652625">
    <property type="component" value="Chromosome 01"/>
</dbReference>
<evidence type="ECO:0000313" key="3">
    <source>
        <dbReference type="RefSeq" id="XP_065644891.1"/>
    </source>
</evidence>
<protein>
    <submittedName>
        <fullName evidence="3">Leucine-rich repeat-containing protein 71 isoform X5</fullName>
    </submittedName>
</protein>
<proteinExistence type="predicted"/>
<dbReference type="PANTHER" id="PTHR46984">
    <property type="entry name" value="LEUCINE-RICH REPEAT-CONTAINING PROTEIN 71"/>
    <property type="match status" value="1"/>
</dbReference>
<dbReference type="PANTHER" id="PTHR46984:SF1">
    <property type="entry name" value="LEUCINE-RICH REPEAT-CONTAINING PROTEIN 71"/>
    <property type="match status" value="1"/>
</dbReference>
<gene>
    <name evidence="3" type="primary">LOC101241327</name>
</gene>
<dbReference type="SUPFAM" id="SSF52047">
    <property type="entry name" value="RNI-like"/>
    <property type="match status" value="1"/>
</dbReference>
<dbReference type="InterPro" id="IPR053040">
    <property type="entry name" value="LRR-containing_protein_71"/>
</dbReference>
<dbReference type="InterPro" id="IPR001611">
    <property type="entry name" value="Leu-rich_rpt"/>
</dbReference>
<organism evidence="2 3">
    <name type="scientific">Hydra vulgaris</name>
    <name type="common">Hydra</name>
    <name type="synonym">Hydra attenuata</name>
    <dbReference type="NCBI Taxonomy" id="6087"/>
    <lineage>
        <taxon>Eukaryota</taxon>
        <taxon>Metazoa</taxon>
        <taxon>Cnidaria</taxon>
        <taxon>Hydrozoa</taxon>
        <taxon>Hydroidolina</taxon>
        <taxon>Anthoathecata</taxon>
        <taxon>Aplanulata</taxon>
        <taxon>Hydridae</taxon>
        <taxon>Hydra</taxon>
    </lineage>
</organism>
<dbReference type="GeneID" id="101241327"/>
<feature type="region of interest" description="Disordered" evidence="1">
    <location>
        <begin position="326"/>
        <end position="390"/>
    </location>
</feature>
<feature type="compositionally biased region" description="Polar residues" evidence="1">
    <location>
        <begin position="364"/>
        <end position="375"/>
    </location>
</feature>
<dbReference type="InterPro" id="IPR032675">
    <property type="entry name" value="LRR_dom_sf"/>
</dbReference>